<accession>A0ACB6YWL6</accession>
<protein>
    <submittedName>
        <fullName evidence="1">Uncharacterized protein</fullName>
    </submittedName>
</protein>
<dbReference type="Proteomes" id="UP000886501">
    <property type="component" value="Unassembled WGS sequence"/>
</dbReference>
<keyword evidence="2" id="KW-1185">Reference proteome</keyword>
<name>A0ACB6YWL6_THEGA</name>
<gene>
    <name evidence="1" type="ORF">BDM02DRAFT_3125021</name>
</gene>
<proteinExistence type="predicted"/>
<sequence length="134" mass="15115">MREGKLPYQKWFDERDYATLGKNKSSFFLDTEDIELSPAFEDFRTWLQSLQIAFFEGFAFKSIHVGRRRGREYSGGSACEVASFDDETLGGYIHYSSLINPIRRLTGELKGVIIRYDPAQVPLPTSTGAAHPGA</sequence>
<evidence type="ECO:0000313" key="1">
    <source>
        <dbReference type="EMBL" id="KAF9641859.1"/>
    </source>
</evidence>
<reference evidence="1" key="1">
    <citation type="submission" date="2019-10" db="EMBL/GenBank/DDBJ databases">
        <authorList>
            <consortium name="DOE Joint Genome Institute"/>
            <person name="Kuo A."/>
            <person name="Miyauchi S."/>
            <person name="Kiss E."/>
            <person name="Drula E."/>
            <person name="Kohler A."/>
            <person name="Sanchez-Garcia M."/>
            <person name="Andreopoulos B."/>
            <person name="Barry K.W."/>
            <person name="Bonito G."/>
            <person name="Buee M."/>
            <person name="Carver A."/>
            <person name="Chen C."/>
            <person name="Cichocki N."/>
            <person name="Clum A."/>
            <person name="Culley D."/>
            <person name="Crous P.W."/>
            <person name="Fauchery L."/>
            <person name="Girlanda M."/>
            <person name="Hayes R."/>
            <person name="Keri Z."/>
            <person name="Labutti K."/>
            <person name="Lipzen A."/>
            <person name="Lombard V."/>
            <person name="Magnuson J."/>
            <person name="Maillard F."/>
            <person name="Morin E."/>
            <person name="Murat C."/>
            <person name="Nolan M."/>
            <person name="Ohm R."/>
            <person name="Pangilinan J."/>
            <person name="Pereira M."/>
            <person name="Perotto S."/>
            <person name="Peter M."/>
            <person name="Riley R."/>
            <person name="Sitrit Y."/>
            <person name="Stielow B."/>
            <person name="Szollosi G."/>
            <person name="Zifcakova L."/>
            <person name="Stursova M."/>
            <person name="Spatafora J.W."/>
            <person name="Tedersoo L."/>
            <person name="Vaario L.-M."/>
            <person name="Yamada A."/>
            <person name="Yan M."/>
            <person name="Wang P."/>
            <person name="Xu J."/>
            <person name="Bruns T."/>
            <person name="Baldrian P."/>
            <person name="Vilgalys R."/>
            <person name="Henrissat B."/>
            <person name="Grigoriev I.V."/>
            <person name="Hibbett D."/>
            <person name="Nagy L.G."/>
            <person name="Martin F.M."/>
        </authorList>
    </citation>
    <scope>NUCLEOTIDE SEQUENCE</scope>
    <source>
        <strain evidence="1">P2</strain>
    </source>
</reference>
<dbReference type="EMBL" id="MU119061">
    <property type="protein sequence ID" value="KAF9641859.1"/>
    <property type="molecule type" value="Genomic_DNA"/>
</dbReference>
<evidence type="ECO:0000313" key="2">
    <source>
        <dbReference type="Proteomes" id="UP000886501"/>
    </source>
</evidence>
<comment type="caution">
    <text evidence="1">The sequence shown here is derived from an EMBL/GenBank/DDBJ whole genome shotgun (WGS) entry which is preliminary data.</text>
</comment>
<reference evidence="1" key="2">
    <citation type="journal article" date="2020" name="Nat. Commun.">
        <title>Large-scale genome sequencing of mycorrhizal fungi provides insights into the early evolution of symbiotic traits.</title>
        <authorList>
            <person name="Miyauchi S."/>
            <person name="Kiss E."/>
            <person name="Kuo A."/>
            <person name="Drula E."/>
            <person name="Kohler A."/>
            <person name="Sanchez-Garcia M."/>
            <person name="Morin E."/>
            <person name="Andreopoulos B."/>
            <person name="Barry K.W."/>
            <person name="Bonito G."/>
            <person name="Buee M."/>
            <person name="Carver A."/>
            <person name="Chen C."/>
            <person name="Cichocki N."/>
            <person name="Clum A."/>
            <person name="Culley D."/>
            <person name="Crous P.W."/>
            <person name="Fauchery L."/>
            <person name="Girlanda M."/>
            <person name="Hayes R.D."/>
            <person name="Keri Z."/>
            <person name="LaButti K."/>
            <person name="Lipzen A."/>
            <person name="Lombard V."/>
            <person name="Magnuson J."/>
            <person name="Maillard F."/>
            <person name="Murat C."/>
            <person name="Nolan M."/>
            <person name="Ohm R.A."/>
            <person name="Pangilinan J."/>
            <person name="Pereira M.F."/>
            <person name="Perotto S."/>
            <person name="Peter M."/>
            <person name="Pfister S."/>
            <person name="Riley R."/>
            <person name="Sitrit Y."/>
            <person name="Stielow J.B."/>
            <person name="Szollosi G."/>
            <person name="Zifcakova L."/>
            <person name="Stursova M."/>
            <person name="Spatafora J.W."/>
            <person name="Tedersoo L."/>
            <person name="Vaario L.M."/>
            <person name="Yamada A."/>
            <person name="Yan M."/>
            <person name="Wang P."/>
            <person name="Xu J."/>
            <person name="Bruns T."/>
            <person name="Baldrian P."/>
            <person name="Vilgalys R."/>
            <person name="Dunand C."/>
            <person name="Henrissat B."/>
            <person name="Grigoriev I.V."/>
            <person name="Hibbett D."/>
            <person name="Nagy L.G."/>
            <person name="Martin F.M."/>
        </authorList>
    </citation>
    <scope>NUCLEOTIDE SEQUENCE</scope>
    <source>
        <strain evidence="1">P2</strain>
    </source>
</reference>
<organism evidence="1 2">
    <name type="scientific">Thelephora ganbajun</name>
    <name type="common">Ganba fungus</name>
    <dbReference type="NCBI Taxonomy" id="370292"/>
    <lineage>
        <taxon>Eukaryota</taxon>
        <taxon>Fungi</taxon>
        <taxon>Dikarya</taxon>
        <taxon>Basidiomycota</taxon>
        <taxon>Agaricomycotina</taxon>
        <taxon>Agaricomycetes</taxon>
        <taxon>Thelephorales</taxon>
        <taxon>Thelephoraceae</taxon>
        <taxon>Thelephora</taxon>
    </lineage>
</organism>